<evidence type="ECO:0000256" key="1">
    <source>
        <dbReference type="SAM" id="MobiDB-lite"/>
    </source>
</evidence>
<dbReference type="AlphaFoldDB" id="A0A314UKM7"/>
<dbReference type="InterPro" id="IPR022203">
    <property type="entry name" value="DUF3727"/>
</dbReference>
<dbReference type="EMBL" id="PJQY01003437">
    <property type="protein sequence ID" value="PQM37538.1"/>
    <property type="molecule type" value="Genomic_DNA"/>
</dbReference>
<gene>
    <name evidence="2" type="ORF">Pyn_20115</name>
</gene>
<dbReference type="PANTHER" id="PTHR36061">
    <property type="match status" value="1"/>
</dbReference>
<evidence type="ECO:0000313" key="3">
    <source>
        <dbReference type="Proteomes" id="UP000250321"/>
    </source>
</evidence>
<keyword evidence="3" id="KW-1185">Reference proteome</keyword>
<proteinExistence type="predicted"/>
<dbReference type="Proteomes" id="UP000250321">
    <property type="component" value="Unassembled WGS sequence"/>
</dbReference>
<protein>
    <submittedName>
        <fullName evidence="2">Uncharacterized protein</fullName>
    </submittedName>
</protein>
<name>A0A314UKM7_PRUYE</name>
<dbReference type="Pfam" id="PF12527">
    <property type="entry name" value="DUF3727"/>
    <property type="match status" value="1"/>
</dbReference>
<sequence>MAFSVSTIPSTTSSFHLKQAHYFPLFTFHFNQLFPLSVSFPTPSSTPTRLHISVCAAAKSQTGPVKKRSPSGTNNNKKKKRKGGGGGDSEDLSLSDVEIVDNLGAGGVGSSGSGSSSRSLGFHSTPLPKPPAGFVVDDHGKVLMASSKRIASIVDPTNNFPLECVIRRVFRSSRGDECMLLCPVDTPVQILKSTNIDGWSAVSDEEAEVILPAAAYALAKIHMHLVHSGFCYTARGGFCYSEDDIFDFRTDDGQDVDGLPTEGVEITCFHLDGAHYMIYTPSDPLLFVVVKNNDGMLQIADDDLLEDPAIISAIDEETEFNALVEEEAALLDSLLGKE</sequence>
<organism evidence="2 3">
    <name type="scientific">Prunus yedoensis var. nudiflora</name>
    <dbReference type="NCBI Taxonomy" id="2094558"/>
    <lineage>
        <taxon>Eukaryota</taxon>
        <taxon>Viridiplantae</taxon>
        <taxon>Streptophyta</taxon>
        <taxon>Embryophyta</taxon>
        <taxon>Tracheophyta</taxon>
        <taxon>Spermatophyta</taxon>
        <taxon>Magnoliopsida</taxon>
        <taxon>eudicotyledons</taxon>
        <taxon>Gunneridae</taxon>
        <taxon>Pentapetalae</taxon>
        <taxon>rosids</taxon>
        <taxon>fabids</taxon>
        <taxon>Rosales</taxon>
        <taxon>Rosaceae</taxon>
        <taxon>Amygdaloideae</taxon>
        <taxon>Amygdaleae</taxon>
        <taxon>Prunus</taxon>
    </lineage>
</organism>
<feature type="region of interest" description="Disordered" evidence="1">
    <location>
        <begin position="59"/>
        <end position="92"/>
    </location>
</feature>
<dbReference type="PANTHER" id="PTHR36061:SF3">
    <property type="entry name" value="OS04G0692200 PROTEIN"/>
    <property type="match status" value="1"/>
</dbReference>
<reference evidence="2 3" key="1">
    <citation type="submission" date="2018-02" db="EMBL/GenBank/DDBJ databases">
        <title>Draft genome of wild Prunus yedoensis var. nudiflora.</title>
        <authorList>
            <person name="Baek S."/>
            <person name="Kim J.-H."/>
            <person name="Choi K."/>
            <person name="Kim G.-B."/>
            <person name="Cho A."/>
            <person name="Jang H."/>
            <person name="Shin C.-H."/>
            <person name="Yu H.-J."/>
            <person name="Mun J.-H."/>
        </authorList>
    </citation>
    <scope>NUCLEOTIDE SEQUENCE [LARGE SCALE GENOMIC DNA]</scope>
    <source>
        <strain evidence="3">cv. Jeju island</strain>
        <tissue evidence="2">Leaf</tissue>
    </source>
</reference>
<dbReference type="STRING" id="2094558.A0A314UKM7"/>
<accession>A0A314UKM7</accession>
<evidence type="ECO:0000313" key="2">
    <source>
        <dbReference type="EMBL" id="PQM37538.1"/>
    </source>
</evidence>
<comment type="caution">
    <text evidence="2">The sequence shown here is derived from an EMBL/GenBank/DDBJ whole genome shotgun (WGS) entry which is preliminary data.</text>
</comment>
<dbReference type="OrthoDB" id="1160084at2759"/>